<organism evidence="7 8">
    <name type="scientific">Neorhizobium galegae bv. officinalis</name>
    <dbReference type="NCBI Taxonomy" id="323656"/>
    <lineage>
        <taxon>Bacteria</taxon>
        <taxon>Pseudomonadati</taxon>
        <taxon>Pseudomonadota</taxon>
        <taxon>Alphaproteobacteria</taxon>
        <taxon>Hyphomicrobiales</taxon>
        <taxon>Rhizobiaceae</taxon>
        <taxon>Rhizobium/Agrobacterium group</taxon>
        <taxon>Neorhizobium</taxon>
    </lineage>
</organism>
<name>A0A0T7FCV4_NEOGA</name>
<dbReference type="GO" id="GO:0005524">
    <property type="term" value="F:ATP binding"/>
    <property type="evidence" value="ECO:0007669"/>
    <property type="project" value="UniProtKB-KW"/>
</dbReference>
<comment type="similarity">
    <text evidence="2">Belongs to the ABC transporter superfamily.</text>
</comment>
<protein>
    <submittedName>
        <fullName evidence="7">Oligopeptide/dipeptide ABC transporter, ATPase subunit</fullName>
    </submittedName>
</protein>
<dbReference type="InterPro" id="IPR003593">
    <property type="entry name" value="AAA+_ATPase"/>
</dbReference>
<dbReference type="Pfam" id="PF08352">
    <property type="entry name" value="oligo_HPY"/>
    <property type="match status" value="1"/>
</dbReference>
<dbReference type="InterPro" id="IPR003439">
    <property type="entry name" value="ABC_transporter-like_ATP-bd"/>
</dbReference>
<dbReference type="Pfam" id="PF00005">
    <property type="entry name" value="ABC_tran"/>
    <property type="match status" value="1"/>
</dbReference>
<keyword evidence="4" id="KW-0547">Nucleotide-binding</keyword>
<dbReference type="SMART" id="SM00382">
    <property type="entry name" value="AAA"/>
    <property type="match status" value="1"/>
</dbReference>
<keyword evidence="5" id="KW-0067">ATP-binding</keyword>
<dbReference type="PANTHER" id="PTHR43776">
    <property type="entry name" value="TRANSPORT ATP-BINDING PROTEIN"/>
    <property type="match status" value="1"/>
</dbReference>
<reference evidence="7 8" key="1">
    <citation type="submission" date="2014-08" db="EMBL/GenBank/DDBJ databases">
        <authorList>
            <person name="Chen Y.-H."/>
        </authorList>
    </citation>
    <scope>NUCLEOTIDE SEQUENCE [LARGE SCALE GENOMIC DNA]</scope>
</reference>
<accession>A0A0T7FCV4</accession>
<dbReference type="InterPro" id="IPR013563">
    <property type="entry name" value="Oligopep_ABC_C"/>
</dbReference>
<evidence type="ECO:0000256" key="3">
    <source>
        <dbReference type="ARBA" id="ARBA00022448"/>
    </source>
</evidence>
<evidence type="ECO:0000313" key="8">
    <source>
        <dbReference type="Proteomes" id="UP000046176"/>
    </source>
</evidence>
<dbReference type="GO" id="GO:0015833">
    <property type="term" value="P:peptide transport"/>
    <property type="evidence" value="ECO:0007669"/>
    <property type="project" value="InterPro"/>
</dbReference>
<dbReference type="Proteomes" id="UP000046176">
    <property type="component" value="Unassembled WGS sequence"/>
</dbReference>
<feature type="domain" description="ABC transporter" evidence="6">
    <location>
        <begin position="1"/>
        <end position="232"/>
    </location>
</feature>
<evidence type="ECO:0000259" key="6">
    <source>
        <dbReference type="PROSITE" id="PS50893"/>
    </source>
</evidence>
<dbReference type="GO" id="GO:0016887">
    <property type="term" value="F:ATP hydrolysis activity"/>
    <property type="evidence" value="ECO:0007669"/>
    <property type="project" value="InterPro"/>
</dbReference>
<evidence type="ECO:0000256" key="5">
    <source>
        <dbReference type="ARBA" id="ARBA00022840"/>
    </source>
</evidence>
<dbReference type="FunFam" id="3.40.50.300:FF:000016">
    <property type="entry name" value="Oligopeptide ABC transporter ATP-binding component"/>
    <property type="match status" value="1"/>
</dbReference>
<evidence type="ECO:0000313" key="7">
    <source>
        <dbReference type="EMBL" id="CDZ32844.1"/>
    </source>
</evidence>
<dbReference type="GO" id="GO:0055085">
    <property type="term" value="P:transmembrane transport"/>
    <property type="evidence" value="ECO:0007669"/>
    <property type="project" value="UniProtKB-ARBA"/>
</dbReference>
<dbReference type="PROSITE" id="PS00211">
    <property type="entry name" value="ABC_TRANSPORTER_1"/>
    <property type="match status" value="1"/>
</dbReference>
<dbReference type="SUPFAM" id="SSF52540">
    <property type="entry name" value="P-loop containing nucleoside triphosphate hydrolases"/>
    <property type="match status" value="1"/>
</dbReference>
<dbReference type="InterPro" id="IPR050319">
    <property type="entry name" value="ABC_transp_ATP-bind"/>
</dbReference>
<sequence>MPVEMRAVDRVSLSIAPRKTLGLVGESGCGKSTLSRAVIRLYKPDSGQIFFKGKDIARLSDKEMRPFRREIAMVFQNPYGSLNPRQTVAQIVEAPMVIFADGDAAGRQGRVRSLLEAVGMPAAAAQKYPHEFSGGQRQRIAIARALALNPSLVICDEAVSALDVSVQAQVLNLLKDLQAEFDLTYLFISHDLSVVEHVSDTVAVMQKGRIVEYGPAAEIFGNPKEPYTRILLDAVPTVGSLRGGKEGA</sequence>
<dbReference type="PANTHER" id="PTHR43776:SF7">
    <property type="entry name" value="D,D-DIPEPTIDE TRANSPORT ATP-BINDING PROTEIN DDPF-RELATED"/>
    <property type="match status" value="1"/>
</dbReference>
<keyword evidence="3" id="KW-0813">Transport</keyword>
<dbReference type="PROSITE" id="PS50893">
    <property type="entry name" value="ABC_TRANSPORTER_2"/>
    <property type="match status" value="1"/>
</dbReference>
<dbReference type="CDD" id="cd03257">
    <property type="entry name" value="ABC_NikE_OppD_transporters"/>
    <property type="match status" value="1"/>
</dbReference>
<dbReference type="Gene3D" id="3.40.50.300">
    <property type="entry name" value="P-loop containing nucleotide triphosphate hydrolases"/>
    <property type="match status" value="1"/>
</dbReference>
<dbReference type="InterPro" id="IPR017871">
    <property type="entry name" value="ABC_transporter-like_CS"/>
</dbReference>
<dbReference type="GO" id="GO:0005886">
    <property type="term" value="C:plasma membrane"/>
    <property type="evidence" value="ECO:0007669"/>
    <property type="project" value="UniProtKB-SubCell"/>
</dbReference>
<evidence type="ECO:0000256" key="1">
    <source>
        <dbReference type="ARBA" id="ARBA00004417"/>
    </source>
</evidence>
<evidence type="ECO:0000256" key="4">
    <source>
        <dbReference type="ARBA" id="ARBA00022741"/>
    </source>
</evidence>
<evidence type="ECO:0000256" key="2">
    <source>
        <dbReference type="ARBA" id="ARBA00005417"/>
    </source>
</evidence>
<gene>
    <name evidence="7" type="ORF">NGAL_HAMBI1145_15470</name>
</gene>
<comment type="subcellular location">
    <subcellularLocation>
        <location evidence="1">Cell inner membrane</location>
        <topology evidence="1">Peripheral membrane protein</topology>
    </subcellularLocation>
</comment>
<dbReference type="EMBL" id="CCRH01000003">
    <property type="protein sequence ID" value="CDZ32844.1"/>
    <property type="molecule type" value="Genomic_DNA"/>
</dbReference>
<dbReference type="InterPro" id="IPR027417">
    <property type="entry name" value="P-loop_NTPase"/>
</dbReference>
<dbReference type="AlphaFoldDB" id="A0A0T7FCV4"/>
<proteinExistence type="inferred from homology"/>